<evidence type="ECO:0000313" key="2">
    <source>
        <dbReference type="EMBL" id="MDU9004102.1"/>
    </source>
</evidence>
<feature type="transmembrane region" description="Helical" evidence="1">
    <location>
        <begin position="41"/>
        <end position="59"/>
    </location>
</feature>
<evidence type="ECO:0000313" key="3">
    <source>
        <dbReference type="Proteomes" id="UP001255416"/>
    </source>
</evidence>
<gene>
    <name evidence="2" type="ORF">QO231_09585</name>
</gene>
<keyword evidence="1" id="KW-0812">Transmembrane</keyword>
<comment type="caution">
    <text evidence="2">The sequence shown here is derived from an EMBL/GenBank/DDBJ whole genome shotgun (WGS) entry which is preliminary data.</text>
</comment>
<feature type="transmembrane region" description="Helical" evidence="1">
    <location>
        <begin position="65"/>
        <end position="81"/>
    </location>
</feature>
<reference evidence="3" key="1">
    <citation type="submission" date="2023-05" db="EMBL/GenBank/DDBJ databases">
        <title>Sedimentitalea sp. nov. JM2-8.</title>
        <authorList>
            <person name="Huang J."/>
        </authorList>
    </citation>
    <scope>NUCLEOTIDE SEQUENCE [LARGE SCALE GENOMIC DNA]</scope>
    <source>
        <strain evidence="3">KHS03</strain>
    </source>
</reference>
<proteinExistence type="predicted"/>
<organism evidence="2 3">
    <name type="scientific">Sedimentitalea todarodis</name>
    <dbReference type="NCBI Taxonomy" id="1631240"/>
    <lineage>
        <taxon>Bacteria</taxon>
        <taxon>Pseudomonadati</taxon>
        <taxon>Pseudomonadota</taxon>
        <taxon>Alphaproteobacteria</taxon>
        <taxon>Rhodobacterales</taxon>
        <taxon>Paracoccaceae</taxon>
        <taxon>Sedimentitalea</taxon>
    </lineage>
</organism>
<dbReference type="Proteomes" id="UP001255416">
    <property type="component" value="Unassembled WGS sequence"/>
</dbReference>
<dbReference type="RefSeq" id="WP_316775526.1">
    <property type="nucleotide sequence ID" value="NZ_JASMWN010000006.1"/>
</dbReference>
<dbReference type="EMBL" id="JASMWN010000006">
    <property type="protein sequence ID" value="MDU9004102.1"/>
    <property type="molecule type" value="Genomic_DNA"/>
</dbReference>
<evidence type="ECO:0000256" key="1">
    <source>
        <dbReference type="SAM" id="Phobius"/>
    </source>
</evidence>
<feature type="transmembrane region" description="Helical" evidence="1">
    <location>
        <begin position="12"/>
        <end position="29"/>
    </location>
</feature>
<accession>A0ABU3VD47</accession>
<protein>
    <submittedName>
        <fullName evidence="2">Uncharacterized protein</fullName>
    </submittedName>
</protein>
<keyword evidence="1" id="KW-1133">Transmembrane helix</keyword>
<name>A0ABU3VD47_9RHOB</name>
<keyword evidence="3" id="KW-1185">Reference proteome</keyword>
<keyword evidence="1" id="KW-0472">Membrane</keyword>
<sequence length="95" mass="10323">MDRIVVGIWQNAPGWVWPLFVVLVVIGILSMKTRDSSTIPYFFYPLFGLSAVGSIGGLVHVPTNWVVFGFSYLIGIPLAGWPDSREAGPANGSSR</sequence>